<gene>
    <name evidence="3" type="ORF">QBC42DRAFT_260172</name>
</gene>
<keyword evidence="3" id="KW-0378">Hydrolase</keyword>
<reference evidence="3" key="2">
    <citation type="submission" date="2023-06" db="EMBL/GenBank/DDBJ databases">
        <authorList>
            <consortium name="Lawrence Berkeley National Laboratory"/>
            <person name="Mondo S.J."/>
            <person name="Hensen N."/>
            <person name="Bonometti L."/>
            <person name="Westerberg I."/>
            <person name="Brannstrom I.O."/>
            <person name="Guillou S."/>
            <person name="Cros-Aarteil S."/>
            <person name="Calhoun S."/>
            <person name="Haridas S."/>
            <person name="Kuo A."/>
            <person name="Pangilinan J."/>
            <person name="Riley R."/>
            <person name="Labutti K."/>
            <person name="Andreopoulos B."/>
            <person name="Lipzen A."/>
            <person name="Chen C."/>
            <person name="Yanf M."/>
            <person name="Daum C."/>
            <person name="Ng V."/>
            <person name="Clum A."/>
            <person name="Steindorff A."/>
            <person name="Ohm R."/>
            <person name="Martin F."/>
            <person name="Silar P."/>
            <person name="Natvig D."/>
            <person name="Lalanne C."/>
            <person name="Gautier V."/>
            <person name="Ament-Velasquez S.L."/>
            <person name="Kruys A."/>
            <person name="Hutchinson M.I."/>
            <person name="Powell A.J."/>
            <person name="Barry K."/>
            <person name="Miller A.N."/>
            <person name="Grigoriev I.V."/>
            <person name="Debuchy R."/>
            <person name="Gladieux P."/>
            <person name="Thoren M.H."/>
            <person name="Johannesson H."/>
        </authorList>
    </citation>
    <scope>NUCLEOTIDE SEQUENCE</scope>
    <source>
        <strain evidence="3">PSN324</strain>
    </source>
</reference>
<dbReference type="Pfam" id="PF00561">
    <property type="entry name" value="Abhydrolase_1"/>
    <property type="match status" value="1"/>
</dbReference>
<dbReference type="GO" id="GO:0006654">
    <property type="term" value="P:phosphatidic acid biosynthetic process"/>
    <property type="evidence" value="ECO:0007669"/>
    <property type="project" value="TreeGrafter"/>
</dbReference>
<dbReference type="GO" id="GO:0055088">
    <property type="term" value="P:lipid homeostasis"/>
    <property type="evidence" value="ECO:0007669"/>
    <property type="project" value="TreeGrafter"/>
</dbReference>
<organism evidence="3 4">
    <name type="scientific">Cladorrhinum samala</name>
    <dbReference type="NCBI Taxonomy" id="585594"/>
    <lineage>
        <taxon>Eukaryota</taxon>
        <taxon>Fungi</taxon>
        <taxon>Dikarya</taxon>
        <taxon>Ascomycota</taxon>
        <taxon>Pezizomycotina</taxon>
        <taxon>Sordariomycetes</taxon>
        <taxon>Sordariomycetidae</taxon>
        <taxon>Sordariales</taxon>
        <taxon>Podosporaceae</taxon>
        <taxon>Cladorrhinum</taxon>
    </lineage>
</organism>
<feature type="domain" description="AB hydrolase-1" evidence="2">
    <location>
        <begin position="56"/>
        <end position="287"/>
    </location>
</feature>
<dbReference type="Gene3D" id="3.40.50.1820">
    <property type="entry name" value="alpha/beta hydrolase"/>
    <property type="match status" value="1"/>
</dbReference>
<reference evidence="3" key="1">
    <citation type="journal article" date="2023" name="Mol. Phylogenet. Evol.">
        <title>Genome-scale phylogeny and comparative genomics of the fungal order Sordariales.</title>
        <authorList>
            <person name="Hensen N."/>
            <person name="Bonometti L."/>
            <person name="Westerberg I."/>
            <person name="Brannstrom I.O."/>
            <person name="Guillou S."/>
            <person name="Cros-Aarteil S."/>
            <person name="Calhoun S."/>
            <person name="Haridas S."/>
            <person name="Kuo A."/>
            <person name="Mondo S."/>
            <person name="Pangilinan J."/>
            <person name="Riley R."/>
            <person name="LaButti K."/>
            <person name="Andreopoulos B."/>
            <person name="Lipzen A."/>
            <person name="Chen C."/>
            <person name="Yan M."/>
            <person name="Daum C."/>
            <person name="Ng V."/>
            <person name="Clum A."/>
            <person name="Steindorff A."/>
            <person name="Ohm R.A."/>
            <person name="Martin F."/>
            <person name="Silar P."/>
            <person name="Natvig D.O."/>
            <person name="Lalanne C."/>
            <person name="Gautier V."/>
            <person name="Ament-Velasquez S.L."/>
            <person name="Kruys A."/>
            <person name="Hutchinson M.I."/>
            <person name="Powell A.J."/>
            <person name="Barry K."/>
            <person name="Miller A.N."/>
            <person name="Grigoriev I.V."/>
            <person name="Debuchy R."/>
            <person name="Gladieux P."/>
            <person name="Hiltunen Thoren M."/>
            <person name="Johannesson H."/>
        </authorList>
    </citation>
    <scope>NUCLEOTIDE SEQUENCE</scope>
    <source>
        <strain evidence="3">PSN324</strain>
    </source>
</reference>
<dbReference type="EMBL" id="MU864935">
    <property type="protein sequence ID" value="KAK4465951.1"/>
    <property type="molecule type" value="Genomic_DNA"/>
</dbReference>
<dbReference type="GO" id="GO:0035965">
    <property type="term" value="P:cardiolipin acyl-chain remodeling"/>
    <property type="evidence" value="ECO:0007669"/>
    <property type="project" value="TreeGrafter"/>
</dbReference>
<dbReference type="SUPFAM" id="SSF53474">
    <property type="entry name" value="alpha/beta-Hydrolases"/>
    <property type="match status" value="1"/>
</dbReference>
<dbReference type="GO" id="GO:0042171">
    <property type="term" value="F:lysophosphatidic acid acyltransferase activity"/>
    <property type="evidence" value="ECO:0007669"/>
    <property type="project" value="TreeGrafter"/>
</dbReference>
<dbReference type="InterPro" id="IPR029058">
    <property type="entry name" value="AB_hydrolase_fold"/>
</dbReference>
<accession>A0AAV9I4S4</accession>
<dbReference type="InterPro" id="IPR000073">
    <property type="entry name" value="AB_hydrolase_1"/>
</dbReference>
<comment type="similarity">
    <text evidence="1">Belongs to the peptidase S33 family. ABHD4/ABHD5 subfamily.</text>
</comment>
<keyword evidence="4" id="KW-1185">Reference proteome</keyword>
<evidence type="ECO:0000313" key="4">
    <source>
        <dbReference type="Proteomes" id="UP001321749"/>
    </source>
</evidence>
<protein>
    <submittedName>
        <fullName evidence="3">Alpha/Beta hydrolase protein</fullName>
    </submittedName>
</protein>
<dbReference type="GO" id="GO:0004623">
    <property type="term" value="F:phospholipase A2 activity"/>
    <property type="evidence" value="ECO:0007669"/>
    <property type="project" value="TreeGrafter"/>
</dbReference>
<comment type="caution">
    <text evidence="3">The sequence shown here is derived from an EMBL/GenBank/DDBJ whole genome shotgun (WGS) entry which is preliminary data.</text>
</comment>
<dbReference type="PANTHER" id="PTHR42886:SF29">
    <property type="entry name" value="PUMMELIG, ISOFORM A"/>
    <property type="match status" value="1"/>
</dbReference>
<dbReference type="PANTHER" id="PTHR42886">
    <property type="entry name" value="RE40534P-RELATED"/>
    <property type="match status" value="1"/>
</dbReference>
<sequence length="360" mass="39745">MFETFTFSYLHFRRPPSSAPLPSLPKGITRHFVNTPSGKIEVLANSPSSPSPNATPIFFVHGGMGGAWVWLEYLGFLAGQQIPAYAVSMRGHGNSWHPSYLRMVFFTTKHMLATDAVAAANWVSSRHGNKPVVYVGHSSGGGLGQYILSSQMLKVKGLVLAAAVPGFGSLPVYINWWRLDPWFNIRMIFHGYHPNSPLSHPALTRRIFFSDAYPEGDLLRFQSRTNRYESFLWPFGMMTSFVKPANLLSQITPSSSSSGAPSSSSKILVLAGGIDAIMTPKVMKELASMYRIAFAGLVKQKKMDRDEGDDEVRTVKGEGGEDTEGQGVRLCFVPGAGHHLQNDVTWEIGAKKLVEFYRQL</sequence>
<evidence type="ECO:0000313" key="3">
    <source>
        <dbReference type="EMBL" id="KAK4465951.1"/>
    </source>
</evidence>
<dbReference type="AlphaFoldDB" id="A0AAV9I4S4"/>
<proteinExistence type="inferred from homology"/>
<evidence type="ECO:0000256" key="1">
    <source>
        <dbReference type="ARBA" id="ARBA00038097"/>
    </source>
</evidence>
<dbReference type="GO" id="GO:0005743">
    <property type="term" value="C:mitochondrial inner membrane"/>
    <property type="evidence" value="ECO:0007669"/>
    <property type="project" value="TreeGrafter"/>
</dbReference>
<dbReference type="Proteomes" id="UP001321749">
    <property type="component" value="Unassembled WGS sequence"/>
</dbReference>
<name>A0AAV9I4S4_9PEZI</name>
<evidence type="ECO:0000259" key="2">
    <source>
        <dbReference type="Pfam" id="PF00561"/>
    </source>
</evidence>